<evidence type="ECO:0000256" key="7">
    <source>
        <dbReference type="SAM" id="MobiDB-lite"/>
    </source>
</evidence>
<evidence type="ECO:0000259" key="9">
    <source>
        <dbReference type="PROSITE" id="PS50016"/>
    </source>
</evidence>
<name>V8P6W9_OPHHA</name>
<keyword evidence="8" id="KW-0732">Signal</keyword>
<dbReference type="InterPro" id="IPR039550">
    <property type="entry name" value="JADE3_PHD"/>
</dbReference>
<dbReference type="PROSITE" id="PS50016">
    <property type="entry name" value="ZF_PHD_2"/>
    <property type="match status" value="1"/>
</dbReference>
<dbReference type="Pfam" id="PF13831">
    <property type="entry name" value="PHD_2"/>
    <property type="match status" value="1"/>
</dbReference>
<reference evidence="11 12" key="1">
    <citation type="journal article" date="2013" name="Proc. Natl. Acad. Sci. U.S.A.">
        <title>The king cobra genome reveals dynamic gene evolution and adaptation in the snake venom system.</title>
        <authorList>
            <person name="Vonk F.J."/>
            <person name="Casewell N.R."/>
            <person name="Henkel C.V."/>
            <person name="Heimberg A.M."/>
            <person name="Jansen H.J."/>
            <person name="McCleary R.J."/>
            <person name="Kerkkamp H.M."/>
            <person name="Vos R.A."/>
            <person name="Guerreiro I."/>
            <person name="Calvete J.J."/>
            <person name="Wuster W."/>
            <person name="Woods A.E."/>
            <person name="Logan J.M."/>
            <person name="Harrison R.A."/>
            <person name="Castoe T.A."/>
            <person name="de Koning A.P."/>
            <person name="Pollock D.D."/>
            <person name="Yandell M."/>
            <person name="Calderon D."/>
            <person name="Renjifo C."/>
            <person name="Currier R.B."/>
            <person name="Salgado D."/>
            <person name="Pla D."/>
            <person name="Sanz L."/>
            <person name="Hyder A.S."/>
            <person name="Ribeiro J.M."/>
            <person name="Arntzen J.W."/>
            <person name="van den Thillart G.E."/>
            <person name="Boetzer M."/>
            <person name="Pirovano W."/>
            <person name="Dirks R.P."/>
            <person name="Spaink H.P."/>
            <person name="Duboule D."/>
            <person name="McGlinn E."/>
            <person name="Kini R.M."/>
            <person name="Richardson M.K."/>
        </authorList>
    </citation>
    <scope>NUCLEOTIDE SEQUENCE</scope>
    <source>
        <tissue evidence="11">Blood</tissue>
    </source>
</reference>
<gene>
    <name evidence="11" type="primary">PHF16</name>
    <name evidence="11" type="ORF">L345_04118</name>
</gene>
<evidence type="ECO:0000256" key="6">
    <source>
        <dbReference type="PROSITE-ProRule" id="PRU00146"/>
    </source>
</evidence>
<dbReference type="PANTHER" id="PTHR13793">
    <property type="entry name" value="PHD FINGER PROTEINS"/>
    <property type="match status" value="1"/>
</dbReference>
<dbReference type="Pfam" id="PF10513">
    <property type="entry name" value="EPL1"/>
    <property type="match status" value="1"/>
</dbReference>
<keyword evidence="4" id="KW-0862">Zinc</keyword>
<evidence type="ECO:0000256" key="1">
    <source>
        <dbReference type="ARBA" id="ARBA00022723"/>
    </source>
</evidence>
<evidence type="ECO:0000256" key="3">
    <source>
        <dbReference type="ARBA" id="ARBA00022771"/>
    </source>
</evidence>
<evidence type="ECO:0000256" key="2">
    <source>
        <dbReference type="ARBA" id="ARBA00022737"/>
    </source>
</evidence>
<dbReference type="InterPro" id="IPR013083">
    <property type="entry name" value="Znf_RING/FYVE/PHD"/>
</dbReference>
<dbReference type="CDD" id="cd15681">
    <property type="entry name" value="PHD_JADE3"/>
    <property type="match status" value="1"/>
</dbReference>
<dbReference type="OrthoDB" id="20839at2759"/>
<evidence type="ECO:0000259" key="10">
    <source>
        <dbReference type="PROSITE" id="PS51805"/>
    </source>
</evidence>
<dbReference type="EMBL" id="AZIM01000622">
    <property type="protein sequence ID" value="ETE70070.1"/>
    <property type="molecule type" value="Genomic_DNA"/>
</dbReference>
<feature type="compositionally biased region" description="Basic and acidic residues" evidence="7">
    <location>
        <begin position="620"/>
        <end position="629"/>
    </location>
</feature>
<dbReference type="Proteomes" id="UP000018936">
    <property type="component" value="Unassembled WGS sequence"/>
</dbReference>
<keyword evidence="2" id="KW-0677">Repeat</keyword>
<dbReference type="GO" id="GO:0006357">
    <property type="term" value="P:regulation of transcription by RNA polymerase II"/>
    <property type="evidence" value="ECO:0007669"/>
    <property type="project" value="TreeGrafter"/>
</dbReference>
<feature type="region of interest" description="Disordered" evidence="7">
    <location>
        <begin position="598"/>
        <end position="645"/>
    </location>
</feature>
<dbReference type="PROSITE" id="PS01359">
    <property type="entry name" value="ZF_PHD_1"/>
    <property type="match status" value="1"/>
</dbReference>
<dbReference type="InterPro" id="IPR001965">
    <property type="entry name" value="Znf_PHD"/>
</dbReference>
<dbReference type="GO" id="GO:0008270">
    <property type="term" value="F:zinc ion binding"/>
    <property type="evidence" value="ECO:0007669"/>
    <property type="project" value="UniProtKB-KW"/>
</dbReference>
<keyword evidence="1" id="KW-0479">Metal-binding</keyword>
<dbReference type="SUPFAM" id="SSF57903">
    <property type="entry name" value="FYVE/PHD zinc finger"/>
    <property type="match status" value="1"/>
</dbReference>
<dbReference type="InterPro" id="IPR011011">
    <property type="entry name" value="Znf_FYVE_PHD"/>
</dbReference>
<keyword evidence="12" id="KW-1185">Reference proteome</keyword>
<sequence>QISIFFLLILFPFLAVHIGPSTSFSFCSKYRSKSKTPTNEQKKPAEVFRKDLISAMKLPDSHHINPDEYYLFADTWKQEWEKGVQVPASPETIPQPSLRIVAEKVKQVLYTRPRKYIRCSNQESAEPGYINILELAESMCRYDLDDMDIFWLQEVNEELAEMGYGQLDENTMEKMLEVLERHCHENMNHAIETEEGLGIEYDEDVICDVCRSPDSEDGNDMVFCDKCNICVHQACYGILKVPEGSWLCRTCVLGIHPQCLLCPKRGGAMKATRTGTKWAHVSCALWIPECSVKSCITAFHVTCAFEHSLEMKTILDDGDEVKFKSYCLKHSKTKQNLIPDTENLKSTVDQKQTESEKTSLRAQKLQELEEEFYSLVRIDDVAAELGLPKLTVDLTFNYWKLKRKSNFNKPLFPPKEDEENGLVQPKEDSIHTRMRMFMHLRQDLERVRNLCYMVSRREKIKLSHSKAHEQVFNLQVQLINQEIAAEKSNGLMSRIGDITQRDSSSQTTYEQQSVLSAHQASQSTFRKSTMEHFSRSFKEATNSLVRTTEDLRCEKPSRRLSVRERPWGKQTFEYQMGISNAPYQDNDGYCPDLELSDSEAESEKNKGQIRLRKSSSGRESPNKDFSRDCQHRKKRNLISHSSVQR</sequence>
<dbReference type="SMART" id="SM00249">
    <property type="entry name" value="PHD"/>
    <property type="match status" value="2"/>
</dbReference>
<feature type="domain" description="PHD-type" evidence="10">
    <location>
        <begin position="256"/>
        <end position="289"/>
    </location>
</feature>
<dbReference type="PROSITE" id="PS51805">
    <property type="entry name" value="EPHD"/>
    <property type="match status" value="1"/>
</dbReference>
<evidence type="ECO:0000313" key="11">
    <source>
        <dbReference type="EMBL" id="ETE70070.1"/>
    </source>
</evidence>
<dbReference type="GO" id="GO:0000123">
    <property type="term" value="C:histone acetyltransferase complex"/>
    <property type="evidence" value="ECO:0007669"/>
    <property type="project" value="TreeGrafter"/>
</dbReference>
<dbReference type="InterPro" id="IPR034732">
    <property type="entry name" value="EPHD"/>
</dbReference>
<evidence type="ECO:0000313" key="12">
    <source>
        <dbReference type="Proteomes" id="UP000018936"/>
    </source>
</evidence>
<feature type="chain" id="PRO_5004771257" evidence="8">
    <location>
        <begin position="24"/>
        <end position="645"/>
    </location>
</feature>
<dbReference type="InterPro" id="IPR050701">
    <property type="entry name" value="Histone_Mod_Regulator"/>
</dbReference>
<keyword evidence="3 6" id="KW-0863">Zinc-finger</keyword>
<dbReference type="InterPro" id="IPR019786">
    <property type="entry name" value="Zinc_finger_PHD-type_CS"/>
</dbReference>
<feature type="non-terminal residue" evidence="11">
    <location>
        <position position="1"/>
    </location>
</feature>
<organism evidence="11 12">
    <name type="scientific">Ophiophagus hannah</name>
    <name type="common">King cobra</name>
    <name type="synonym">Naja hannah</name>
    <dbReference type="NCBI Taxonomy" id="8665"/>
    <lineage>
        <taxon>Eukaryota</taxon>
        <taxon>Metazoa</taxon>
        <taxon>Chordata</taxon>
        <taxon>Craniata</taxon>
        <taxon>Vertebrata</taxon>
        <taxon>Euteleostomi</taxon>
        <taxon>Lepidosauria</taxon>
        <taxon>Squamata</taxon>
        <taxon>Bifurcata</taxon>
        <taxon>Unidentata</taxon>
        <taxon>Episquamata</taxon>
        <taxon>Toxicofera</taxon>
        <taxon>Serpentes</taxon>
        <taxon>Colubroidea</taxon>
        <taxon>Elapidae</taxon>
        <taxon>Elapinae</taxon>
        <taxon>Ophiophagus</taxon>
    </lineage>
</organism>
<dbReference type="PANTHER" id="PTHR13793:SF27">
    <property type="entry name" value="PROTEIN JADE-3"/>
    <property type="match status" value="1"/>
</dbReference>
<dbReference type="Gene3D" id="3.30.40.10">
    <property type="entry name" value="Zinc/RING finger domain, C3HC4 (zinc finger)"/>
    <property type="match status" value="3"/>
</dbReference>
<dbReference type="InterPro" id="IPR019787">
    <property type="entry name" value="Znf_PHD-finger"/>
</dbReference>
<evidence type="ECO:0000256" key="4">
    <source>
        <dbReference type="ARBA" id="ARBA00022833"/>
    </source>
</evidence>
<dbReference type="FunFam" id="3.30.40.10:FF:000004">
    <property type="entry name" value="Jade family PHD finger 2"/>
    <property type="match status" value="1"/>
</dbReference>
<proteinExistence type="inferred from homology"/>
<evidence type="ECO:0000256" key="8">
    <source>
        <dbReference type="SAM" id="SignalP"/>
    </source>
</evidence>
<feature type="domain" description="PHD-type" evidence="9">
    <location>
        <begin position="204"/>
        <end position="254"/>
    </location>
</feature>
<dbReference type="AlphaFoldDB" id="V8P6W9"/>
<protein>
    <submittedName>
        <fullName evidence="11">Protein Jade-3</fullName>
    </submittedName>
</protein>
<comment type="caution">
    <text evidence="11">The sequence shown here is derived from an EMBL/GenBank/DDBJ whole genome shotgun (WGS) entry which is preliminary data.</text>
</comment>
<dbReference type="InterPro" id="IPR019542">
    <property type="entry name" value="Enhancer_polycomb-like_N"/>
</dbReference>
<comment type="similarity">
    <text evidence="5">Belongs to the JADE family.</text>
</comment>
<feature type="signal peptide" evidence="8">
    <location>
        <begin position="1"/>
        <end position="23"/>
    </location>
</feature>
<evidence type="ECO:0000256" key="5">
    <source>
        <dbReference type="ARBA" id="ARBA00038371"/>
    </source>
</evidence>
<accession>V8P6W9</accession>
<dbReference type="Pfam" id="PF13832">
    <property type="entry name" value="zf-HC5HC2H_2"/>
    <property type="match status" value="1"/>
</dbReference>